<feature type="chain" id="PRO_5032452944" description="DUF3352 domain-containing protein" evidence="1">
    <location>
        <begin position="23"/>
        <end position="577"/>
    </location>
</feature>
<sequence length="577" mass="61590">MKLSYGKLNKYLLAAVVAVTVAACSDSEKAQQAEVEKAVAEFDLLSMVPADTPYVAASSRNMPGKLSEKVLKASAGDLDNGSLRAELGKLAALESASESKKNFFKLADALLAELEGKMNTAGLASLGLPINGRSLVYGLGILPVAWMEILDAEKVEAFLTRIEQRSGMQAEKAMRGEISYRRFGLGDLVGILAVNKQYLVMAILPAKTEAEMLSLVFGETRPEKSLADTGSFKEFTRERKFLGYGDGYVDLVRFTEMALGESQGINAAVLQAMGVQSSDLSPACRSFIKTTVASVPLVSFGFTEATNQKYAIKATLETSAGVAGWLQKMSAPVPGVGLPNDGMVSFGVGFDLPQIRDGIKAMLRTFQETGKGCELVDKQGLAQAMQGVDMMFNPMLAGIKGFNLTVNKVEVDPQTMTPKSVDAQLLLSAVDPKGMFSMLGMFNPQLAQLDIPTDGTPVKVPLENMSPMAPPAYAAIKGEALALKVGDKAQDGINTLLSAPVADVPPLFSMSYDAGRLFETIGPAMQNMVQSLQGEDAEDLQSAYDSLQSAASIYSKIDVQVLGTERGFEVDTEINLK</sequence>
<dbReference type="EMBL" id="DRCV01000144">
    <property type="protein sequence ID" value="HDK38010.1"/>
    <property type="molecule type" value="Genomic_DNA"/>
</dbReference>
<keyword evidence="1" id="KW-0732">Signal</keyword>
<name>A0A831JXA0_9GAMM</name>
<proteinExistence type="predicted"/>
<comment type="caution">
    <text evidence="2">The sequence shown here is derived from an EMBL/GenBank/DDBJ whole genome shotgun (WGS) entry which is preliminary data.</text>
</comment>
<protein>
    <recommendedName>
        <fullName evidence="3">DUF3352 domain-containing protein</fullName>
    </recommendedName>
</protein>
<feature type="signal peptide" evidence="1">
    <location>
        <begin position="1"/>
        <end position="22"/>
    </location>
</feature>
<gene>
    <name evidence="2" type="ORF">ENG92_03225</name>
</gene>
<evidence type="ECO:0000256" key="1">
    <source>
        <dbReference type="SAM" id="SignalP"/>
    </source>
</evidence>
<dbReference type="AlphaFoldDB" id="A0A831JXA0"/>
<organism evidence="2">
    <name type="scientific">Thiolapillus brandeum</name>
    <dbReference type="NCBI Taxonomy" id="1076588"/>
    <lineage>
        <taxon>Bacteria</taxon>
        <taxon>Pseudomonadati</taxon>
        <taxon>Pseudomonadota</taxon>
        <taxon>Gammaproteobacteria</taxon>
        <taxon>Chromatiales</taxon>
        <taxon>Sedimenticolaceae</taxon>
        <taxon>Thiolapillus</taxon>
    </lineage>
</organism>
<dbReference type="PROSITE" id="PS51257">
    <property type="entry name" value="PROKAR_LIPOPROTEIN"/>
    <property type="match status" value="1"/>
</dbReference>
<evidence type="ECO:0000313" key="2">
    <source>
        <dbReference type="EMBL" id="HDK38010.1"/>
    </source>
</evidence>
<reference evidence="2" key="1">
    <citation type="journal article" date="2020" name="mSystems">
        <title>Genome- and Community-Level Interaction Insights into Carbon Utilization and Element Cycling Functions of Hydrothermarchaeota in Hydrothermal Sediment.</title>
        <authorList>
            <person name="Zhou Z."/>
            <person name="Liu Y."/>
            <person name="Xu W."/>
            <person name="Pan J."/>
            <person name="Luo Z.H."/>
            <person name="Li M."/>
        </authorList>
    </citation>
    <scope>NUCLEOTIDE SEQUENCE [LARGE SCALE GENOMIC DNA]</scope>
    <source>
        <strain evidence="2">HyVt-26</strain>
    </source>
</reference>
<accession>A0A831JXA0</accession>
<evidence type="ECO:0008006" key="3">
    <source>
        <dbReference type="Google" id="ProtNLM"/>
    </source>
</evidence>
<dbReference type="Proteomes" id="UP000885822">
    <property type="component" value="Unassembled WGS sequence"/>
</dbReference>